<dbReference type="Pfam" id="PF10662">
    <property type="entry name" value="PduV-EutP"/>
    <property type="match status" value="1"/>
</dbReference>
<comment type="caution">
    <text evidence="3">The sequence shown here is derived from an EMBL/GenBank/DDBJ whole genome shotgun (WGS) entry which is preliminary data.</text>
</comment>
<gene>
    <name evidence="3" type="ORF">IAB04_01665</name>
</gene>
<organism evidence="3 4">
    <name type="scientific">Candidatus Avimonoglobus intestinipullorum</name>
    <dbReference type="NCBI Taxonomy" id="2840699"/>
    <lineage>
        <taxon>Bacteria</taxon>
        <taxon>Bacillati</taxon>
        <taxon>Bacillota</taxon>
        <taxon>Clostridia</taxon>
        <taxon>Eubacteriales</taxon>
        <taxon>Candidatus Avimonoglobus</taxon>
    </lineage>
</organism>
<sequence length="168" mass="18438">MKKIILIGRSGSGKTTLIQALRGEKIHYHKTQYVNHFDVIIDTPGEYAETKNLGAALAMYTFEAQVVGLLASATEPYSLFSPCITPLANREVIGIVTKIDAPHAAPRRAEQWLRLAGCTTIYRVSSYTGEGIGDILTHLKEDGDRLPWEPEGGTNHGIQRNHENKPGA</sequence>
<dbReference type="PANTHER" id="PTHR40453:SF1">
    <property type="entry name" value="PROTEIN YOEF"/>
    <property type="match status" value="1"/>
</dbReference>
<dbReference type="InterPro" id="IPR027417">
    <property type="entry name" value="P-loop_NTPase"/>
</dbReference>
<reference evidence="3" key="2">
    <citation type="journal article" date="2021" name="PeerJ">
        <title>Extensive microbial diversity within the chicken gut microbiome revealed by metagenomics and culture.</title>
        <authorList>
            <person name="Gilroy R."/>
            <person name="Ravi A."/>
            <person name="Getino M."/>
            <person name="Pursley I."/>
            <person name="Horton D.L."/>
            <person name="Alikhan N.F."/>
            <person name="Baker D."/>
            <person name="Gharbi K."/>
            <person name="Hall N."/>
            <person name="Watson M."/>
            <person name="Adriaenssens E.M."/>
            <person name="Foster-Nyarko E."/>
            <person name="Jarju S."/>
            <person name="Secka A."/>
            <person name="Antonio M."/>
            <person name="Oren A."/>
            <person name="Chaudhuri R.R."/>
            <person name="La Ragione R."/>
            <person name="Hildebrand F."/>
            <person name="Pallen M.J."/>
        </authorList>
    </citation>
    <scope>NUCLEOTIDE SEQUENCE</scope>
    <source>
        <strain evidence="3">ChiSjej4B22-9803</strain>
    </source>
</reference>
<comment type="similarity">
    <text evidence="1">Belongs to the EutP/PduV family.</text>
</comment>
<evidence type="ECO:0000313" key="4">
    <source>
        <dbReference type="Proteomes" id="UP000824111"/>
    </source>
</evidence>
<dbReference type="SUPFAM" id="SSF52540">
    <property type="entry name" value="P-loop containing nucleoside triphosphate hydrolases"/>
    <property type="match status" value="1"/>
</dbReference>
<dbReference type="AlphaFoldDB" id="A0A9D1S684"/>
<accession>A0A9D1S684</accession>
<evidence type="ECO:0000313" key="3">
    <source>
        <dbReference type="EMBL" id="HIU48052.1"/>
    </source>
</evidence>
<dbReference type="GO" id="GO:0006576">
    <property type="term" value="P:biogenic amine metabolic process"/>
    <property type="evidence" value="ECO:0007669"/>
    <property type="project" value="InterPro"/>
</dbReference>
<dbReference type="Gene3D" id="3.40.50.300">
    <property type="entry name" value="P-loop containing nucleotide triphosphate hydrolases"/>
    <property type="match status" value="1"/>
</dbReference>
<feature type="region of interest" description="Disordered" evidence="2">
    <location>
        <begin position="143"/>
        <end position="168"/>
    </location>
</feature>
<dbReference type="Proteomes" id="UP000824111">
    <property type="component" value="Unassembled WGS sequence"/>
</dbReference>
<dbReference type="GO" id="GO:0005524">
    <property type="term" value="F:ATP binding"/>
    <property type="evidence" value="ECO:0007669"/>
    <property type="project" value="UniProtKB-UniRule"/>
</dbReference>
<proteinExistence type="inferred from homology"/>
<evidence type="ECO:0000256" key="2">
    <source>
        <dbReference type="SAM" id="MobiDB-lite"/>
    </source>
</evidence>
<name>A0A9D1S684_9FIRM</name>
<dbReference type="PANTHER" id="PTHR40453">
    <property type="entry name" value="PROTEIN YOEF"/>
    <property type="match status" value="1"/>
</dbReference>
<evidence type="ECO:0000256" key="1">
    <source>
        <dbReference type="PIRNR" id="PIRNR036409"/>
    </source>
</evidence>
<dbReference type="EMBL" id="DVND01000041">
    <property type="protein sequence ID" value="HIU48052.1"/>
    <property type="molecule type" value="Genomic_DNA"/>
</dbReference>
<keyword evidence="1" id="KW-0547">Nucleotide-binding</keyword>
<reference evidence="3" key="1">
    <citation type="submission" date="2020-10" db="EMBL/GenBank/DDBJ databases">
        <authorList>
            <person name="Gilroy R."/>
        </authorList>
    </citation>
    <scope>NUCLEOTIDE SEQUENCE</scope>
    <source>
        <strain evidence="3">ChiSjej4B22-9803</strain>
    </source>
</reference>
<dbReference type="CDD" id="cd00882">
    <property type="entry name" value="Ras_like_GTPase"/>
    <property type="match status" value="1"/>
</dbReference>
<dbReference type="InterPro" id="IPR012381">
    <property type="entry name" value="EutP_PduV"/>
</dbReference>
<protein>
    <submittedName>
        <fullName evidence="3">Ethanolamine utilization protein EutP</fullName>
    </submittedName>
</protein>
<dbReference type="PIRSF" id="PIRSF036409">
    <property type="entry name" value="EutP_PduV"/>
    <property type="match status" value="1"/>
</dbReference>